<dbReference type="SUPFAM" id="SSF49299">
    <property type="entry name" value="PKD domain"/>
    <property type="match status" value="1"/>
</dbReference>
<feature type="signal peptide" evidence="1">
    <location>
        <begin position="1"/>
        <end position="19"/>
    </location>
</feature>
<dbReference type="SMART" id="SM00089">
    <property type="entry name" value="PKD"/>
    <property type="match status" value="1"/>
</dbReference>
<evidence type="ECO:0000313" key="4">
    <source>
        <dbReference type="Proteomes" id="UP001596161"/>
    </source>
</evidence>
<sequence>MQKALYFLFVVFLLSGCGAKEKDPDPIPGNKAELPVASFDLFDKIVPTGYTVRPQNFSSNAVRYEWNFGDGETSSDLRPSHHYNNPGTYTITLKAYNFNNEVSSVSKTVKVGEVYLTGLKLNKINFKNPTNQPWDADGTGPDIEFRVAPLLIGGQNPDWIFHEHLGYNFTPAMLPYNYTLKKPLKVYGNNLNYNLASGLYYFGLFEMNGSATNLEMFYTNSSPNYFDTQVGNSVLELPTPNYDMTLYFEVY</sequence>
<dbReference type="InterPro" id="IPR022409">
    <property type="entry name" value="PKD/Chitinase_dom"/>
</dbReference>
<proteinExistence type="predicted"/>
<evidence type="ECO:0000259" key="2">
    <source>
        <dbReference type="PROSITE" id="PS50093"/>
    </source>
</evidence>
<organism evidence="3 4">
    <name type="scientific">Adhaeribacter terreus</name>
    <dbReference type="NCBI Taxonomy" id="529703"/>
    <lineage>
        <taxon>Bacteria</taxon>
        <taxon>Pseudomonadati</taxon>
        <taxon>Bacteroidota</taxon>
        <taxon>Cytophagia</taxon>
        <taxon>Cytophagales</taxon>
        <taxon>Hymenobacteraceae</taxon>
        <taxon>Adhaeribacter</taxon>
    </lineage>
</organism>
<dbReference type="RefSeq" id="WP_378015840.1">
    <property type="nucleotide sequence ID" value="NZ_JBHSKT010000001.1"/>
</dbReference>
<feature type="chain" id="PRO_5046517521" evidence="1">
    <location>
        <begin position="20"/>
        <end position="251"/>
    </location>
</feature>
<dbReference type="InterPro" id="IPR000601">
    <property type="entry name" value="PKD_dom"/>
</dbReference>
<evidence type="ECO:0000256" key="1">
    <source>
        <dbReference type="SAM" id="SignalP"/>
    </source>
</evidence>
<keyword evidence="4" id="KW-1185">Reference proteome</keyword>
<keyword evidence="1" id="KW-0732">Signal</keyword>
<dbReference type="InterPro" id="IPR013783">
    <property type="entry name" value="Ig-like_fold"/>
</dbReference>
<dbReference type="PROSITE" id="PS50093">
    <property type="entry name" value="PKD"/>
    <property type="match status" value="1"/>
</dbReference>
<gene>
    <name evidence="3" type="ORF">ACFPIB_02500</name>
</gene>
<dbReference type="Pfam" id="PF18911">
    <property type="entry name" value="PKD_4"/>
    <property type="match status" value="1"/>
</dbReference>
<evidence type="ECO:0000313" key="3">
    <source>
        <dbReference type="EMBL" id="MFC5269463.1"/>
    </source>
</evidence>
<reference evidence="4" key="1">
    <citation type="journal article" date="2019" name="Int. J. Syst. Evol. Microbiol.">
        <title>The Global Catalogue of Microorganisms (GCM) 10K type strain sequencing project: providing services to taxonomists for standard genome sequencing and annotation.</title>
        <authorList>
            <consortium name="The Broad Institute Genomics Platform"/>
            <consortium name="The Broad Institute Genome Sequencing Center for Infectious Disease"/>
            <person name="Wu L."/>
            <person name="Ma J."/>
        </authorList>
    </citation>
    <scope>NUCLEOTIDE SEQUENCE [LARGE SCALE GENOMIC DNA]</scope>
    <source>
        <strain evidence="4">KACC 12602</strain>
    </source>
</reference>
<protein>
    <submittedName>
        <fullName evidence="3">PKD domain-containing protein</fullName>
    </submittedName>
</protein>
<name>A0ABW0E8I3_9BACT</name>
<accession>A0ABW0E8I3</accession>
<dbReference type="InterPro" id="IPR035986">
    <property type="entry name" value="PKD_dom_sf"/>
</dbReference>
<comment type="caution">
    <text evidence="3">The sequence shown here is derived from an EMBL/GenBank/DDBJ whole genome shotgun (WGS) entry which is preliminary data.</text>
</comment>
<feature type="domain" description="PKD" evidence="2">
    <location>
        <begin position="58"/>
        <end position="111"/>
    </location>
</feature>
<dbReference type="EMBL" id="JBHSKT010000001">
    <property type="protein sequence ID" value="MFC5269463.1"/>
    <property type="molecule type" value="Genomic_DNA"/>
</dbReference>
<dbReference type="CDD" id="cd00146">
    <property type="entry name" value="PKD"/>
    <property type="match status" value="1"/>
</dbReference>
<dbReference type="Gene3D" id="2.60.40.10">
    <property type="entry name" value="Immunoglobulins"/>
    <property type="match status" value="1"/>
</dbReference>
<dbReference type="Proteomes" id="UP001596161">
    <property type="component" value="Unassembled WGS sequence"/>
</dbReference>
<dbReference type="PROSITE" id="PS51257">
    <property type="entry name" value="PROKAR_LIPOPROTEIN"/>
    <property type="match status" value="1"/>
</dbReference>